<proteinExistence type="inferred from homology"/>
<reference evidence="6 7" key="1">
    <citation type="submission" date="2019-11" db="EMBL/GenBank/DDBJ databases">
        <authorList>
            <person name="Jiao W.-B."/>
            <person name="Schneeberger K."/>
        </authorList>
    </citation>
    <scope>NUCLEOTIDE SEQUENCE [LARGE SCALE GENOMIC DNA]</scope>
    <source>
        <strain evidence="7">cv. An-1</strain>
    </source>
</reference>
<keyword evidence="3" id="KW-1015">Disulfide bond</keyword>
<dbReference type="RefSeq" id="NP_001077601.1">
    <property type="nucleotide sequence ID" value="NM_001084132.1"/>
</dbReference>
<organism evidence="6 7">
    <name type="scientific">Arabidopsis thaliana</name>
    <name type="common">Mouse-ear cress</name>
    <dbReference type="NCBI Taxonomy" id="3702"/>
    <lineage>
        <taxon>Eukaryota</taxon>
        <taxon>Viridiplantae</taxon>
        <taxon>Streptophyta</taxon>
        <taxon>Embryophyta</taxon>
        <taxon>Tracheophyta</taxon>
        <taxon>Spermatophyta</taxon>
        <taxon>Magnoliopsida</taxon>
        <taxon>eudicotyledons</taxon>
        <taxon>Gunneridae</taxon>
        <taxon>Pentapetalae</taxon>
        <taxon>rosids</taxon>
        <taxon>malvids</taxon>
        <taxon>Brassicales</taxon>
        <taxon>Brassicaceae</taxon>
        <taxon>Camelineae</taxon>
        <taxon>Arabidopsis</taxon>
    </lineage>
</organism>
<protein>
    <recommendedName>
        <fullName evidence="5">Embryo surrounding factor 1 brassicaceae domain-containing protein</fullName>
    </recommendedName>
</protein>
<evidence type="ECO:0000256" key="2">
    <source>
        <dbReference type="ARBA" id="ARBA00022729"/>
    </source>
</evidence>
<keyword evidence="2 4" id="KW-0732">Signal</keyword>
<sequence length="88" mass="10226">MKLSQIALICIVIASLFAMHECERLEATEEEKSSKIYVPPCYETICSFSLKKDCWCCFEPLVHKNLCWGVHDFPNAKELCFNEYSKKI</sequence>
<dbReference type="AlphaFoldDB" id="A0A654EID4"/>
<evidence type="ECO:0000313" key="7">
    <source>
        <dbReference type="Proteomes" id="UP000426265"/>
    </source>
</evidence>
<evidence type="ECO:0000259" key="5">
    <source>
        <dbReference type="Pfam" id="PF18209"/>
    </source>
</evidence>
<feature type="domain" description="Embryo surrounding factor 1 brassicaceae" evidence="5">
    <location>
        <begin position="34"/>
        <end position="87"/>
    </location>
</feature>
<gene>
    <name evidence="6" type="ORF">AN1_LOCUS2775</name>
</gene>
<accession>A0A654EID4</accession>
<dbReference type="Proteomes" id="UP000426265">
    <property type="component" value="Unassembled WGS sequence"/>
</dbReference>
<dbReference type="EMBL" id="CACRSJ010000104">
    <property type="protein sequence ID" value="VYS47282.1"/>
    <property type="molecule type" value="Genomic_DNA"/>
</dbReference>
<dbReference type="KEGG" id="ath:AT1G27135"/>
<evidence type="ECO:0000256" key="4">
    <source>
        <dbReference type="SAM" id="SignalP"/>
    </source>
</evidence>
<dbReference type="Pfam" id="PF18209">
    <property type="entry name" value="ESF1"/>
    <property type="match status" value="1"/>
</dbReference>
<dbReference type="OMA" id="CWCCFEP"/>
<dbReference type="InterPro" id="IPR041608">
    <property type="entry name" value="ESF1_brassicaceae"/>
</dbReference>
<dbReference type="ExpressionAtlas" id="A0A654EID4">
    <property type="expression patterns" value="baseline"/>
</dbReference>
<evidence type="ECO:0000256" key="3">
    <source>
        <dbReference type="ARBA" id="ARBA00023157"/>
    </source>
</evidence>
<feature type="chain" id="PRO_5025031856" description="Embryo surrounding factor 1 brassicaceae domain-containing protein" evidence="4">
    <location>
        <begin position="19"/>
        <end position="88"/>
    </location>
</feature>
<comment type="similarity">
    <text evidence="1">Belongs to the MEG family.</text>
</comment>
<name>A0A654EID4_ARATH</name>
<evidence type="ECO:0000313" key="6">
    <source>
        <dbReference type="EMBL" id="VYS47282.1"/>
    </source>
</evidence>
<feature type="signal peptide" evidence="4">
    <location>
        <begin position="1"/>
        <end position="18"/>
    </location>
</feature>
<evidence type="ECO:0000256" key="1">
    <source>
        <dbReference type="ARBA" id="ARBA00010149"/>
    </source>
</evidence>
<dbReference type="GO" id="GO:0010098">
    <property type="term" value="P:suspensor development"/>
    <property type="evidence" value="ECO:0007669"/>
    <property type="project" value="InterPro"/>
</dbReference>
<dbReference type="SMR" id="A0A654EID4"/>